<dbReference type="EMBL" id="VJVV01000006">
    <property type="protein sequence ID" value="TRO81147.1"/>
    <property type="molecule type" value="Genomic_DNA"/>
</dbReference>
<evidence type="ECO:0000256" key="4">
    <source>
        <dbReference type="ARBA" id="ARBA00023284"/>
    </source>
</evidence>
<evidence type="ECO:0000256" key="5">
    <source>
        <dbReference type="SAM" id="SignalP"/>
    </source>
</evidence>
<dbReference type="SUPFAM" id="SSF52833">
    <property type="entry name" value="Thioredoxin-like"/>
    <property type="match status" value="1"/>
</dbReference>
<dbReference type="AlphaFoldDB" id="A0A550JD76"/>
<dbReference type="Pfam" id="PF00578">
    <property type="entry name" value="AhpC-TSA"/>
    <property type="match status" value="1"/>
</dbReference>
<feature type="signal peptide" evidence="5">
    <location>
        <begin position="1"/>
        <end position="27"/>
    </location>
</feature>
<dbReference type="PROSITE" id="PS51352">
    <property type="entry name" value="THIOREDOXIN_2"/>
    <property type="match status" value="1"/>
</dbReference>
<dbReference type="InterPro" id="IPR036249">
    <property type="entry name" value="Thioredoxin-like_sf"/>
</dbReference>
<proteinExistence type="predicted"/>
<dbReference type="GO" id="GO:0017004">
    <property type="term" value="P:cytochrome complex assembly"/>
    <property type="evidence" value="ECO:0007669"/>
    <property type="project" value="UniProtKB-KW"/>
</dbReference>
<evidence type="ECO:0000256" key="2">
    <source>
        <dbReference type="ARBA" id="ARBA00022748"/>
    </source>
</evidence>
<keyword evidence="5" id="KW-0732">Signal</keyword>
<accession>A0A550JD76</accession>
<dbReference type="InterPro" id="IPR017937">
    <property type="entry name" value="Thioredoxin_CS"/>
</dbReference>
<dbReference type="GO" id="GO:0016491">
    <property type="term" value="F:oxidoreductase activity"/>
    <property type="evidence" value="ECO:0007669"/>
    <property type="project" value="InterPro"/>
</dbReference>
<keyword evidence="4" id="KW-0676">Redox-active center</keyword>
<feature type="chain" id="PRO_5022158173" evidence="5">
    <location>
        <begin position="28"/>
        <end position="182"/>
    </location>
</feature>
<keyword evidence="3" id="KW-1015">Disulfide bond</keyword>
<evidence type="ECO:0000313" key="7">
    <source>
        <dbReference type="EMBL" id="TRO81147.1"/>
    </source>
</evidence>
<dbReference type="PANTHER" id="PTHR42852:SF6">
    <property type="entry name" value="THIOL:DISULFIDE INTERCHANGE PROTEIN DSBE"/>
    <property type="match status" value="1"/>
</dbReference>
<sequence>MKGPFMRSSLLVSLFALLLGSAVPAFAGVSRPEVPPSAGVKVGALAPDIQLVDLNGKTVTLEQFRGKVVMLNFWATWCPPCRAEMPAMQRLNDKMAGLDFVMLALNVEPDGEHTVPNFLQGKSYTFPILLDPGAKAQNRYGVFRFPETLIIGKDGIILNHILGAREWDDSSTVDYLSFLAKG</sequence>
<dbReference type="InterPro" id="IPR000866">
    <property type="entry name" value="AhpC/TSA"/>
</dbReference>
<evidence type="ECO:0000256" key="3">
    <source>
        <dbReference type="ARBA" id="ARBA00023157"/>
    </source>
</evidence>
<dbReference type="Gene3D" id="3.40.30.10">
    <property type="entry name" value="Glutaredoxin"/>
    <property type="match status" value="1"/>
</dbReference>
<dbReference type="Proteomes" id="UP000317155">
    <property type="component" value="Unassembled WGS sequence"/>
</dbReference>
<dbReference type="PANTHER" id="PTHR42852">
    <property type="entry name" value="THIOL:DISULFIDE INTERCHANGE PROTEIN DSBE"/>
    <property type="match status" value="1"/>
</dbReference>
<protein>
    <submittedName>
        <fullName evidence="7">TlpA family protein disulfide reductase</fullName>
    </submittedName>
</protein>
<dbReference type="InterPro" id="IPR013766">
    <property type="entry name" value="Thioredoxin_domain"/>
</dbReference>
<evidence type="ECO:0000256" key="1">
    <source>
        <dbReference type="ARBA" id="ARBA00004196"/>
    </source>
</evidence>
<comment type="subcellular location">
    <subcellularLocation>
        <location evidence="1">Cell envelope</location>
    </subcellularLocation>
</comment>
<dbReference type="CDD" id="cd02966">
    <property type="entry name" value="TlpA_like_family"/>
    <property type="match status" value="1"/>
</dbReference>
<keyword evidence="8" id="KW-1185">Reference proteome</keyword>
<dbReference type="GO" id="GO:0030313">
    <property type="term" value="C:cell envelope"/>
    <property type="evidence" value="ECO:0007669"/>
    <property type="project" value="UniProtKB-SubCell"/>
</dbReference>
<gene>
    <name evidence="7" type="ORF">FL622_09570</name>
</gene>
<reference evidence="7 8" key="1">
    <citation type="submission" date="2019-07" db="EMBL/GenBank/DDBJ databases">
        <title>Insights of Desulfuromonas acetexigens electromicrobiology.</title>
        <authorList>
            <person name="Katuri K."/>
            <person name="Sapireddy V."/>
            <person name="Shaw D.R."/>
            <person name="Saikaly P."/>
        </authorList>
    </citation>
    <scope>NUCLEOTIDE SEQUENCE [LARGE SCALE GENOMIC DNA]</scope>
    <source>
        <strain evidence="7 8">2873</strain>
    </source>
</reference>
<name>A0A550JD76_9BACT</name>
<feature type="domain" description="Thioredoxin" evidence="6">
    <location>
        <begin position="40"/>
        <end position="181"/>
    </location>
</feature>
<dbReference type="InterPro" id="IPR050553">
    <property type="entry name" value="Thioredoxin_ResA/DsbE_sf"/>
</dbReference>
<comment type="caution">
    <text evidence="7">The sequence shown here is derived from an EMBL/GenBank/DDBJ whole genome shotgun (WGS) entry which is preliminary data.</text>
</comment>
<evidence type="ECO:0000259" key="6">
    <source>
        <dbReference type="PROSITE" id="PS51352"/>
    </source>
</evidence>
<keyword evidence="2" id="KW-0201">Cytochrome c-type biogenesis</keyword>
<dbReference type="OrthoDB" id="9813820at2"/>
<dbReference type="GO" id="GO:0016209">
    <property type="term" value="F:antioxidant activity"/>
    <property type="evidence" value="ECO:0007669"/>
    <property type="project" value="InterPro"/>
</dbReference>
<dbReference type="PROSITE" id="PS00194">
    <property type="entry name" value="THIOREDOXIN_1"/>
    <property type="match status" value="1"/>
</dbReference>
<evidence type="ECO:0000313" key="8">
    <source>
        <dbReference type="Proteomes" id="UP000317155"/>
    </source>
</evidence>
<organism evidence="7 8">
    <name type="scientific">Trichloromonas acetexigens</name>
    <dbReference type="NCBI Taxonomy" id="38815"/>
    <lineage>
        <taxon>Bacteria</taxon>
        <taxon>Pseudomonadati</taxon>
        <taxon>Thermodesulfobacteriota</taxon>
        <taxon>Desulfuromonadia</taxon>
        <taxon>Desulfuromonadales</taxon>
        <taxon>Trichloromonadaceae</taxon>
        <taxon>Trichloromonas</taxon>
    </lineage>
</organism>